<gene>
    <name evidence="1" type="ORF">L6452_04678</name>
</gene>
<reference evidence="1 2" key="2">
    <citation type="journal article" date="2022" name="Mol. Ecol. Resour.">
        <title>The genomes of chicory, endive, great burdock and yacon provide insights into Asteraceae paleo-polyploidization history and plant inulin production.</title>
        <authorList>
            <person name="Fan W."/>
            <person name="Wang S."/>
            <person name="Wang H."/>
            <person name="Wang A."/>
            <person name="Jiang F."/>
            <person name="Liu H."/>
            <person name="Zhao H."/>
            <person name="Xu D."/>
            <person name="Zhang Y."/>
        </authorList>
    </citation>
    <scope>NUCLEOTIDE SEQUENCE [LARGE SCALE GENOMIC DNA]</scope>
    <source>
        <strain evidence="2">cv. Niubang</strain>
    </source>
</reference>
<accession>A0ACB9EDY4</accession>
<proteinExistence type="predicted"/>
<dbReference type="Proteomes" id="UP001055879">
    <property type="component" value="Linkage Group LG02"/>
</dbReference>
<sequence>MSGEEIYEEIERELAISDAYDDVDEEFSTVILPQNDNIMPRVDPLDLGMESRDDYFRADCRGIICTAVDSKQDVCSHAPSPDVKKLKQAYNLLYKLAKAADQNKSADQIQAVNLRIFLLRLLDLLAIVAETDIIIVGSGIIKDANPADAAREY</sequence>
<name>A0ACB9EDY4_ARCLA</name>
<protein>
    <submittedName>
        <fullName evidence="1">Uncharacterized protein</fullName>
    </submittedName>
</protein>
<comment type="caution">
    <text evidence="1">The sequence shown here is derived from an EMBL/GenBank/DDBJ whole genome shotgun (WGS) entry which is preliminary data.</text>
</comment>
<keyword evidence="2" id="KW-1185">Reference proteome</keyword>
<reference evidence="2" key="1">
    <citation type="journal article" date="2022" name="Mol. Ecol. Resour.">
        <title>The genomes of chicory, endive, great burdock and yacon provide insights into Asteraceae palaeo-polyploidization history and plant inulin production.</title>
        <authorList>
            <person name="Fan W."/>
            <person name="Wang S."/>
            <person name="Wang H."/>
            <person name="Wang A."/>
            <person name="Jiang F."/>
            <person name="Liu H."/>
            <person name="Zhao H."/>
            <person name="Xu D."/>
            <person name="Zhang Y."/>
        </authorList>
    </citation>
    <scope>NUCLEOTIDE SEQUENCE [LARGE SCALE GENOMIC DNA]</scope>
    <source>
        <strain evidence="2">cv. Niubang</strain>
    </source>
</reference>
<evidence type="ECO:0000313" key="2">
    <source>
        <dbReference type="Proteomes" id="UP001055879"/>
    </source>
</evidence>
<dbReference type="EMBL" id="CM042048">
    <property type="protein sequence ID" value="KAI3757144.1"/>
    <property type="molecule type" value="Genomic_DNA"/>
</dbReference>
<organism evidence="1 2">
    <name type="scientific">Arctium lappa</name>
    <name type="common">Greater burdock</name>
    <name type="synonym">Lappa major</name>
    <dbReference type="NCBI Taxonomy" id="4217"/>
    <lineage>
        <taxon>Eukaryota</taxon>
        <taxon>Viridiplantae</taxon>
        <taxon>Streptophyta</taxon>
        <taxon>Embryophyta</taxon>
        <taxon>Tracheophyta</taxon>
        <taxon>Spermatophyta</taxon>
        <taxon>Magnoliopsida</taxon>
        <taxon>eudicotyledons</taxon>
        <taxon>Gunneridae</taxon>
        <taxon>Pentapetalae</taxon>
        <taxon>asterids</taxon>
        <taxon>campanulids</taxon>
        <taxon>Asterales</taxon>
        <taxon>Asteraceae</taxon>
        <taxon>Carduoideae</taxon>
        <taxon>Cardueae</taxon>
        <taxon>Arctiinae</taxon>
        <taxon>Arctium</taxon>
    </lineage>
</organism>
<evidence type="ECO:0000313" key="1">
    <source>
        <dbReference type="EMBL" id="KAI3757144.1"/>
    </source>
</evidence>